<dbReference type="GO" id="GO:0015159">
    <property type="term" value="F:polysaccharide transmembrane transporter activity"/>
    <property type="evidence" value="ECO:0007669"/>
    <property type="project" value="InterPro"/>
</dbReference>
<gene>
    <name evidence="5" type="ORF">I5E68_12160</name>
</gene>
<dbReference type="PANTHER" id="PTHR33619:SF3">
    <property type="entry name" value="POLYSACCHARIDE EXPORT PROTEIN GFCE-RELATED"/>
    <property type="match status" value="1"/>
</dbReference>
<dbReference type="Gene3D" id="3.10.560.10">
    <property type="entry name" value="Outer membrane lipoprotein wza domain like"/>
    <property type="match status" value="1"/>
</dbReference>
<evidence type="ECO:0000313" key="6">
    <source>
        <dbReference type="Proteomes" id="UP000617634"/>
    </source>
</evidence>
<dbReference type="EMBL" id="JADZGI010000001">
    <property type="protein sequence ID" value="MBH0113701.1"/>
    <property type="molecule type" value="Genomic_DNA"/>
</dbReference>
<evidence type="ECO:0000259" key="3">
    <source>
        <dbReference type="Pfam" id="PF02563"/>
    </source>
</evidence>
<dbReference type="InterPro" id="IPR003715">
    <property type="entry name" value="Poly_export_N"/>
</dbReference>
<dbReference type="Pfam" id="PF02563">
    <property type="entry name" value="Poly_export"/>
    <property type="match status" value="1"/>
</dbReference>
<evidence type="ECO:0000256" key="1">
    <source>
        <dbReference type="ARBA" id="ARBA00022729"/>
    </source>
</evidence>
<dbReference type="InterPro" id="IPR049712">
    <property type="entry name" value="Poly_export"/>
</dbReference>
<proteinExistence type="predicted"/>
<dbReference type="Proteomes" id="UP000617634">
    <property type="component" value="Unassembled WGS sequence"/>
</dbReference>
<evidence type="ECO:0000259" key="4">
    <source>
        <dbReference type="Pfam" id="PF10531"/>
    </source>
</evidence>
<dbReference type="PANTHER" id="PTHR33619">
    <property type="entry name" value="POLYSACCHARIDE EXPORT PROTEIN GFCE-RELATED"/>
    <property type="match status" value="1"/>
</dbReference>
<dbReference type="RefSeq" id="WP_197164053.1">
    <property type="nucleotide sequence ID" value="NZ_JADZGI010000001.1"/>
</dbReference>
<dbReference type="InterPro" id="IPR019554">
    <property type="entry name" value="Soluble_ligand-bd"/>
</dbReference>
<sequence>MTLTSHPVQFPRSRTGNASGTSHQRRIRGAASGLVLTIGAACAMLTGCSSPTASLPTLASTQSSPYRVDAGDQIHVAIQDLETVEGDYTVEDGGAISLPYLKSVKVAGLGYREIEQTIATSLVERGILTGDPVVNVRPAQLRPFYVTGEVNQPGEFQFREGMTVLAALSAAGGYTYRAKTNVVAITRTTDGQDVTAQADESTIIKPGDRIRVYERWF</sequence>
<keyword evidence="1" id="KW-0732">Signal</keyword>
<organism evidence="5 6">
    <name type="scientific">Novosphingobium aureum</name>
    <dbReference type="NCBI Taxonomy" id="2792964"/>
    <lineage>
        <taxon>Bacteria</taxon>
        <taxon>Pseudomonadati</taxon>
        <taxon>Pseudomonadota</taxon>
        <taxon>Alphaproteobacteria</taxon>
        <taxon>Sphingomonadales</taxon>
        <taxon>Sphingomonadaceae</taxon>
        <taxon>Novosphingobium</taxon>
    </lineage>
</organism>
<comment type="caution">
    <text evidence="5">The sequence shown here is derived from an EMBL/GenBank/DDBJ whole genome shotgun (WGS) entry which is preliminary data.</text>
</comment>
<feature type="domain" description="Soluble ligand binding" evidence="4">
    <location>
        <begin position="144"/>
        <end position="191"/>
    </location>
</feature>
<dbReference type="AlphaFoldDB" id="A0A931HD04"/>
<name>A0A931HD04_9SPHN</name>
<protein>
    <submittedName>
        <fullName evidence="5">Polysaccharide export protein</fullName>
    </submittedName>
</protein>
<keyword evidence="6" id="KW-1185">Reference proteome</keyword>
<feature type="region of interest" description="Disordered" evidence="2">
    <location>
        <begin position="1"/>
        <end position="24"/>
    </location>
</feature>
<feature type="compositionally biased region" description="Polar residues" evidence="2">
    <location>
        <begin position="1"/>
        <end position="22"/>
    </location>
</feature>
<reference evidence="5" key="1">
    <citation type="submission" date="2020-11" db="EMBL/GenBank/DDBJ databases">
        <title>Novosphingobium aureum sp. nov., a marine bacterium isolated from sediment of a salt flat.</title>
        <authorList>
            <person name="Yoo Y."/>
            <person name="Kim J.-J."/>
        </authorList>
    </citation>
    <scope>NUCLEOTIDE SEQUENCE</scope>
    <source>
        <strain evidence="5">YJ-S2-02</strain>
    </source>
</reference>
<evidence type="ECO:0000256" key="2">
    <source>
        <dbReference type="SAM" id="MobiDB-lite"/>
    </source>
</evidence>
<evidence type="ECO:0000313" key="5">
    <source>
        <dbReference type="EMBL" id="MBH0113701.1"/>
    </source>
</evidence>
<accession>A0A931HD04</accession>
<feature type="domain" description="Polysaccharide export protein N-terminal" evidence="3">
    <location>
        <begin position="62"/>
        <end position="137"/>
    </location>
</feature>
<dbReference type="Pfam" id="PF10531">
    <property type="entry name" value="SLBB"/>
    <property type="match status" value="1"/>
</dbReference>